<keyword evidence="6" id="KW-1015">Disulfide bond</keyword>
<dbReference type="GO" id="GO:0005829">
    <property type="term" value="C:cytosol"/>
    <property type="evidence" value="ECO:0007669"/>
    <property type="project" value="TreeGrafter"/>
</dbReference>
<dbReference type="InterPro" id="IPR046952">
    <property type="entry name" value="GSHR/TRXR-like"/>
</dbReference>
<sequence length="456" mass="49241">MSAAVRRFGLLVLGGGSGGLGCARRAAELGANAAVVEMGRMGGTCVNVGCVPKKIMYYAGTIAEALHDAKDYGFDVTVNKPFDWATIKRKRDAYITRLNGIYDSNLEKDNVEKIVGRAKFVDAKTVDVDGQLYTADHIVVATGGFPTMPQVPGIEHAINSDGFFELEELPKKSVVCGAGYIAIEMAGILNALGSDVTLCIRHEEFLRTFDPLVREVVMEEMTKAGVKILKNSCISSIEKTDGGLNAKFTIDKADEHVISGCDTVLMAIGRRPLTDIGLDKAGVKLTHKGHIAVDEWQQTSAANVYALGDVCGKFELTPVAIATGRKLAHRLFEPNPKSKQDFECIPTVVFSHPPTGTCGMTEDEAKDAFGADNIKIYKTRFTPMYHAMMERKTTTAMKLVCAGPEERVVGLHMVGLGCDEMLQGFGVAMKMGATKAQFDSCVAIHPTSSEELVTMR</sequence>
<dbReference type="Proteomes" id="UP000007799">
    <property type="component" value="Unassembled WGS sequence"/>
</dbReference>
<feature type="disulfide bond" description="Redox-active" evidence="10">
    <location>
        <begin position="45"/>
        <end position="50"/>
    </location>
</feature>
<dbReference type="PANTHER" id="PTHR42737">
    <property type="entry name" value="GLUTATHIONE REDUCTASE"/>
    <property type="match status" value="1"/>
</dbReference>
<dbReference type="NCBIfam" id="TIGR01421">
    <property type="entry name" value="gluta_reduc_1"/>
    <property type="match status" value="1"/>
</dbReference>
<dbReference type="PRINTS" id="PR00411">
    <property type="entry name" value="PNDRDTASEI"/>
</dbReference>
<keyword evidence="12" id="KW-0963">Cytoplasm</keyword>
<evidence type="ECO:0000256" key="4">
    <source>
        <dbReference type="ARBA" id="ARBA00022827"/>
    </source>
</evidence>
<evidence type="ECO:0000256" key="5">
    <source>
        <dbReference type="ARBA" id="ARBA00023002"/>
    </source>
</evidence>
<feature type="binding site" evidence="9">
    <location>
        <position position="54"/>
    </location>
    <ligand>
        <name>FAD</name>
        <dbReference type="ChEBI" id="CHEBI:57692"/>
    </ligand>
</feature>
<dbReference type="InterPro" id="IPR006322">
    <property type="entry name" value="Glutathione_Rdtase_euk/bac"/>
</dbReference>
<evidence type="ECO:0000256" key="1">
    <source>
        <dbReference type="ARBA" id="ARBA00007532"/>
    </source>
</evidence>
<keyword evidence="9" id="KW-0547">Nucleotide-binding</keyword>
<dbReference type="PANTHER" id="PTHR42737:SF2">
    <property type="entry name" value="GLUTATHIONE REDUCTASE"/>
    <property type="match status" value="1"/>
</dbReference>
<protein>
    <recommendedName>
        <fullName evidence="12">Glutathione reductase</fullName>
        <ecNumber evidence="12">1.8.1.7</ecNumber>
    </recommendedName>
</protein>
<evidence type="ECO:0000313" key="15">
    <source>
        <dbReference type="EMBL" id="EGD78624.1"/>
    </source>
</evidence>
<dbReference type="PRINTS" id="PR00368">
    <property type="entry name" value="FADPNR"/>
</dbReference>
<dbReference type="InterPro" id="IPR023753">
    <property type="entry name" value="FAD/NAD-binding_dom"/>
</dbReference>
<evidence type="ECO:0000256" key="11">
    <source>
        <dbReference type="RuleBase" id="RU003691"/>
    </source>
</evidence>
<keyword evidence="7 11" id="KW-0676">Redox-active center</keyword>
<dbReference type="GO" id="GO:0050661">
    <property type="term" value="F:NADP binding"/>
    <property type="evidence" value="ECO:0007669"/>
    <property type="project" value="InterPro"/>
</dbReference>
<evidence type="ECO:0000256" key="12">
    <source>
        <dbReference type="RuleBase" id="RU365016"/>
    </source>
</evidence>
<dbReference type="PROSITE" id="PS51257">
    <property type="entry name" value="PROKAR_LIPOPROTEIN"/>
    <property type="match status" value="1"/>
</dbReference>
<evidence type="ECO:0000256" key="9">
    <source>
        <dbReference type="PIRSR" id="PIRSR000350-3"/>
    </source>
</evidence>
<keyword evidence="16" id="KW-1185">Reference proteome</keyword>
<evidence type="ECO:0000256" key="8">
    <source>
        <dbReference type="PIRSR" id="PIRSR000350-2"/>
    </source>
</evidence>
<gene>
    <name evidence="15" type="ORF">PTSG_01602</name>
</gene>
<dbReference type="SUPFAM" id="SSF51905">
    <property type="entry name" value="FAD/NAD(P)-binding domain"/>
    <property type="match status" value="1"/>
</dbReference>
<feature type="binding site" evidence="9">
    <location>
        <begin position="177"/>
        <end position="184"/>
    </location>
    <ligand>
        <name>NAD(+)</name>
        <dbReference type="ChEBI" id="CHEBI:57540"/>
    </ligand>
</feature>
<dbReference type="AlphaFoldDB" id="F2TYF0"/>
<keyword evidence="4 9" id="KW-0274">FAD</keyword>
<dbReference type="eggNOG" id="KOG0405">
    <property type="taxonomic scope" value="Eukaryota"/>
</dbReference>
<dbReference type="GO" id="GO:0004362">
    <property type="term" value="F:glutathione-disulfide reductase (NADPH) activity"/>
    <property type="evidence" value="ECO:0007669"/>
    <property type="project" value="UniProtKB-EC"/>
</dbReference>
<feature type="binding site" evidence="9">
    <location>
        <position position="309"/>
    </location>
    <ligand>
        <name>FAD</name>
        <dbReference type="ChEBI" id="CHEBI:57692"/>
    </ligand>
</feature>
<dbReference type="EC" id="1.8.1.7" evidence="12"/>
<dbReference type="FunFam" id="3.30.390.30:FF:000003">
    <property type="entry name" value="Glutathione reductase"/>
    <property type="match status" value="1"/>
</dbReference>
<accession>F2TYF0</accession>
<dbReference type="STRING" id="946362.F2TYF0"/>
<evidence type="ECO:0000313" key="16">
    <source>
        <dbReference type="Proteomes" id="UP000007799"/>
    </source>
</evidence>
<keyword evidence="12" id="KW-0521">NADP</keyword>
<dbReference type="SUPFAM" id="SSF55424">
    <property type="entry name" value="FAD/NAD-linked reductases, dimerisation (C-terminal) domain"/>
    <property type="match status" value="1"/>
</dbReference>
<dbReference type="RefSeq" id="XP_004997582.1">
    <property type="nucleotide sequence ID" value="XM_004997525.1"/>
</dbReference>
<dbReference type="OrthoDB" id="5956163at2759"/>
<dbReference type="Pfam" id="PF02852">
    <property type="entry name" value="Pyr_redox_dim"/>
    <property type="match status" value="1"/>
</dbReference>
<comment type="function">
    <text evidence="12">Catalyzes the reduction of glutathione disulfide (GSSG) to reduced glutathione (GSH). Constitutes the major mechanism to maintain a high GSH:GSSG ratio in the cytosol.</text>
</comment>
<dbReference type="InterPro" id="IPR036188">
    <property type="entry name" value="FAD/NAD-bd_sf"/>
</dbReference>
<keyword evidence="5 11" id="KW-0560">Oxidoreductase</keyword>
<dbReference type="EMBL" id="GL832957">
    <property type="protein sequence ID" value="EGD78624.1"/>
    <property type="molecule type" value="Genomic_DNA"/>
</dbReference>
<evidence type="ECO:0000259" key="13">
    <source>
        <dbReference type="Pfam" id="PF02852"/>
    </source>
</evidence>
<comment type="catalytic activity">
    <reaction evidence="12">
        <text>2 glutathione + NADP(+) = glutathione disulfide + NADPH + H(+)</text>
        <dbReference type="Rhea" id="RHEA:11740"/>
        <dbReference type="ChEBI" id="CHEBI:15378"/>
        <dbReference type="ChEBI" id="CHEBI:57783"/>
        <dbReference type="ChEBI" id="CHEBI:57925"/>
        <dbReference type="ChEBI" id="CHEBI:58297"/>
        <dbReference type="ChEBI" id="CHEBI:58349"/>
        <dbReference type="EC" id="1.8.1.7"/>
    </reaction>
</comment>
<dbReference type="GO" id="GO:0045454">
    <property type="term" value="P:cell redox homeostasis"/>
    <property type="evidence" value="ECO:0007669"/>
    <property type="project" value="InterPro"/>
</dbReference>
<evidence type="ECO:0000259" key="14">
    <source>
        <dbReference type="Pfam" id="PF07992"/>
    </source>
</evidence>
<name>F2TYF0_SALR5</name>
<feature type="domain" description="FAD/NAD(P)-binding" evidence="14">
    <location>
        <begin position="10"/>
        <end position="324"/>
    </location>
</feature>
<keyword evidence="9" id="KW-0520">NAD</keyword>
<dbReference type="InterPro" id="IPR016156">
    <property type="entry name" value="FAD/NAD-linked_Rdtase_dimer_sf"/>
</dbReference>
<proteinExistence type="inferred from homology"/>
<dbReference type="Pfam" id="PF07992">
    <property type="entry name" value="Pyr_redox_2"/>
    <property type="match status" value="1"/>
</dbReference>
<comment type="subcellular location">
    <subcellularLocation>
        <location evidence="12">Cytoplasm</location>
    </subcellularLocation>
</comment>
<dbReference type="KEGG" id="sre:PTSG_01602"/>
<evidence type="ECO:0000256" key="6">
    <source>
        <dbReference type="ARBA" id="ARBA00023157"/>
    </source>
</evidence>
<dbReference type="PIRSF" id="PIRSF000350">
    <property type="entry name" value="Mercury_reductase_MerA"/>
    <property type="match status" value="1"/>
</dbReference>
<dbReference type="GO" id="GO:0005739">
    <property type="term" value="C:mitochondrion"/>
    <property type="evidence" value="ECO:0007669"/>
    <property type="project" value="TreeGrafter"/>
</dbReference>
<dbReference type="FunFam" id="3.50.50.60:FF:000235">
    <property type="entry name" value="Glutathione reductase"/>
    <property type="match status" value="1"/>
</dbReference>
<comment type="cofactor">
    <cofactor evidence="9">
        <name>FAD</name>
        <dbReference type="ChEBI" id="CHEBI:57692"/>
    </cofactor>
    <text evidence="9">Binds 1 FAD per subunit.</text>
</comment>
<feature type="binding site" evidence="9">
    <location>
        <position position="269"/>
    </location>
    <ligand>
        <name>NAD(+)</name>
        <dbReference type="ChEBI" id="CHEBI:57540"/>
    </ligand>
</feature>
<dbReference type="GO" id="GO:0050660">
    <property type="term" value="F:flavin adenine dinucleotide binding"/>
    <property type="evidence" value="ECO:0007669"/>
    <property type="project" value="InterPro"/>
</dbReference>
<reference evidence="15" key="1">
    <citation type="submission" date="2009-08" db="EMBL/GenBank/DDBJ databases">
        <title>Annotation of Salpingoeca rosetta.</title>
        <authorList>
            <consortium name="The Broad Institute Genome Sequencing Platform"/>
            <person name="Russ C."/>
            <person name="Cuomo C."/>
            <person name="Burger G."/>
            <person name="Gray M.W."/>
            <person name="Holland P.W.H."/>
            <person name="King N."/>
            <person name="Lang F.B.F."/>
            <person name="Roger A.J."/>
            <person name="Ruiz-Trillo I."/>
            <person name="Young S.K."/>
            <person name="Zeng Q."/>
            <person name="Gargeya S."/>
            <person name="Alvarado L."/>
            <person name="Berlin A."/>
            <person name="Chapman S.B."/>
            <person name="Chen Z."/>
            <person name="Freedman E."/>
            <person name="Gellesch M."/>
            <person name="Goldberg J."/>
            <person name="Griggs A."/>
            <person name="Gujja S."/>
            <person name="Heilman E."/>
            <person name="Heiman D."/>
            <person name="Howarth C."/>
            <person name="Mehta T."/>
            <person name="Neiman D."/>
            <person name="Pearson M."/>
            <person name="Roberts A."/>
            <person name="Saif S."/>
            <person name="Shea T."/>
            <person name="Shenoy N."/>
            <person name="Sisk P."/>
            <person name="Stolte C."/>
            <person name="Sykes S."/>
            <person name="White J."/>
            <person name="Yandava C."/>
            <person name="Haas B."/>
            <person name="Nusbaum C."/>
            <person name="Birren B."/>
        </authorList>
    </citation>
    <scope>NUCLEOTIDE SEQUENCE [LARGE SCALE GENOMIC DNA]</scope>
    <source>
        <strain evidence="15">ATCC 50818</strain>
    </source>
</reference>
<dbReference type="GO" id="GO:0006749">
    <property type="term" value="P:glutathione metabolic process"/>
    <property type="evidence" value="ECO:0007669"/>
    <property type="project" value="InterPro"/>
</dbReference>
<dbReference type="OMA" id="NDMYGEG"/>
<feature type="active site" description="Proton acceptor" evidence="8">
    <location>
        <position position="445"/>
    </location>
</feature>
<dbReference type="InterPro" id="IPR001100">
    <property type="entry name" value="Pyr_nuc-diS_OxRdtase"/>
</dbReference>
<dbReference type="Gene3D" id="3.30.390.30">
    <property type="match status" value="1"/>
</dbReference>
<evidence type="ECO:0000256" key="3">
    <source>
        <dbReference type="ARBA" id="ARBA00022630"/>
    </source>
</evidence>
<feature type="domain" description="Pyridine nucleotide-disulphide oxidoreductase dimerisation" evidence="13">
    <location>
        <begin position="345"/>
        <end position="455"/>
    </location>
</feature>
<dbReference type="InParanoid" id="F2TYF0"/>
<evidence type="ECO:0000256" key="2">
    <source>
        <dbReference type="ARBA" id="ARBA00011738"/>
    </source>
</evidence>
<evidence type="ECO:0000256" key="10">
    <source>
        <dbReference type="PIRSR" id="PIRSR000350-4"/>
    </source>
</evidence>
<dbReference type="InterPro" id="IPR004099">
    <property type="entry name" value="Pyr_nucl-diS_OxRdtase_dimer"/>
</dbReference>
<dbReference type="InterPro" id="IPR012999">
    <property type="entry name" value="Pyr_OxRdtase_I_AS"/>
</dbReference>
<dbReference type="Gene3D" id="3.50.50.60">
    <property type="entry name" value="FAD/NAD(P)-binding domain"/>
    <property type="match status" value="2"/>
</dbReference>
<organism evidence="16">
    <name type="scientific">Salpingoeca rosetta (strain ATCC 50818 / BSB-021)</name>
    <dbReference type="NCBI Taxonomy" id="946362"/>
    <lineage>
        <taxon>Eukaryota</taxon>
        <taxon>Choanoflagellata</taxon>
        <taxon>Craspedida</taxon>
        <taxon>Salpingoecidae</taxon>
        <taxon>Salpingoeca</taxon>
    </lineage>
</organism>
<dbReference type="PROSITE" id="PS00076">
    <property type="entry name" value="PYRIDINE_REDOX_1"/>
    <property type="match status" value="1"/>
</dbReference>
<dbReference type="GeneID" id="16078178"/>
<dbReference type="NCBIfam" id="NF004776">
    <property type="entry name" value="PRK06116.1"/>
    <property type="match status" value="1"/>
</dbReference>
<comment type="similarity">
    <text evidence="1 11">Belongs to the class-I pyridine nucleotide-disulfide oxidoreductase family.</text>
</comment>
<keyword evidence="3 11" id="KW-0285">Flavoprotein</keyword>
<evidence type="ECO:0000256" key="7">
    <source>
        <dbReference type="ARBA" id="ARBA00023284"/>
    </source>
</evidence>
<dbReference type="FunCoup" id="F2TYF0">
    <property type="interactions" value="994"/>
</dbReference>
<comment type="subunit">
    <text evidence="2">Homodimer.</text>
</comment>
<dbReference type="GO" id="GO:0034599">
    <property type="term" value="P:cellular response to oxidative stress"/>
    <property type="evidence" value="ECO:0007669"/>
    <property type="project" value="TreeGrafter"/>
</dbReference>